<dbReference type="Pfam" id="PF02837">
    <property type="entry name" value="Glyco_hydro_2_N"/>
    <property type="match status" value="1"/>
</dbReference>
<organism evidence="12 13">
    <name type="scientific">Flammeovirga kamogawensis</name>
    <dbReference type="NCBI Taxonomy" id="373891"/>
    <lineage>
        <taxon>Bacteria</taxon>
        <taxon>Pseudomonadati</taxon>
        <taxon>Bacteroidota</taxon>
        <taxon>Cytophagia</taxon>
        <taxon>Cytophagales</taxon>
        <taxon>Flammeovirgaceae</taxon>
        <taxon>Flammeovirga</taxon>
    </lineage>
</organism>
<evidence type="ECO:0000256" key="4">
    <source>
        <dbReference type="ARBA" id="ARBA00011245"/>
    </source>
</evidence>
<dbReference type="RefSeq" id="WP_144076337.1">
    <property type="nucleotide sequence ID" value="NZ_CP076129.1"/>
</dbReference>
<accession>A0ABX8H2N9</accession>
<comment type="similarity">
    <text evidence="3">Belongs to the glycosyl hydrolase 2 family.</text>
</comment>
<dbReference type="InterPro" id="IPR014718">
    <property type="entry name" value="GH-type_carb-bd"/>
</dbReference>
<dbReference type="Pfam" id="PF02836">
    <property type="entry name" value="Glyco_hydro_2_C"/>
    <property type="match status" value="1"/>
</dbReference>
<keyword evidence="8" id="KW-0326">Glycosidase</keyword>
<evidence type="ECO:0000256" key="3">
    <source>
        <dbReference type="ARBA" id="ARBA00007401"/>
    </source>
</evidence>
<dbReference type="InterPro" id="IPR032312">
    <property type="entry name" value="LacZ_4"/>
</dbReference>
<dbReference type="InterPro" id="IPR050347">
    <property type="entry name" value="Bact_Beta-galactosidase"/>
</dbReference>
<dbReference type="Gene3D" id="2.60.40.10">
    <property type="entry name" value="Immunoglobulins"/>
    <property type="match status" value="2"/>
</dbReference>
<dbReference type="SUPFAM" id="SSF49785">
    <property type="entry name" value="Galactose-binding domain-like"/>
    <property type="match status" value="1"/>
</dbReference>
<protein>
    <recommendedName>
        <fullName evidence="5">beta-galactosidase</fullName>
        <ecNumber evidence="5">3.2.1.23</ecNumber>
    </recommendedName>
    <alternativeName>
        <fullName evidence="9">Lactase</fullName>
    </alternativeName>
</protein>
<feature type="domain" description="Beta galactosidase small chain/" evidence="11">
    <location>
        <begin position="767"/>
        <end position="1050"/>
    </location>
</feature>
<evidence type="ECO:0000259" key="11">
    <source>
        <dbReference type="SMART" id="SM01038"/>
    </source>
</evidence>
<evidence type="ECO:0000256" key="9">
    <source>
        <dbReference type="ARBA" id="ARBA00032230"/>
    </source>
</evidence>
<reference evidence="12 13" key="1">
    <citation type="submission" date="2021-05" db="EMBL/GenBank/DDBJ databases">
        <title>Comparative genomic studies on the polysaccharide-degrading batcterial strains of the Flammeovirga genus.</title>
        <authorList>
            <person name="Zewei F."/>
            <person name="Zheng Z."/>
            <person name="Yu L."/>
            <person name="Ruyue G."/>
            <person name="Yanhong M."/>
            <person name="Yuanyuan C."/>
            <person name="Jingyan G."/>
            <person name="Wenjun H."/>
        </authorList>
    </citation>
    <scope>NUCLEOTIDE SEQUENCE [LARGE SCALE GENOMIC DNA]</scope>
    <source>
        <strain evidence="12 13">YS10</strain>
    </source>
</reference>
<evidence type="ECO:0000313" key="12">
    <source>
        <dbReference type="EMBL" id="QWG09666.1"/>
    </source>
</evidence>
<dbReference type="InterPro" id="IPR036156">
    <property type="entry name" value="Beta-gal/glucu_dom_sf"/>
</dbReference>
<dbReference type="InterPro" id="IPR011013">
    <property type="entry name" value="Gal_mutarotase_sf_dom"/>
</dbReference>
<sequence>MNRIAKLAGVLVALMPLASQAQDKQNWENPEVITVNTLPSKTTFTHFEDLNFNADLSKLDNYQLLNGTWKFNWVKKPADRPADFYKTDYNVEDWKEIDVPSDWQMRGYGYPIYTNIIYPHKMDAPNIPHENNPVGSYKRSFDVAADWNDKNIFLHFAGVNSAFYVWVNGEQVGYAQGSKTAVEFDVSKYLKEGKNDIAVEVYRWCDGSYLEDQDFWRVSGIERDVVLYATPKTFVRNVEIQAGLEKTNYKGGTLTYKVDVKNTLAKKVKGYNLDVSLKDKAGKEVYTQNHVLDLEKNTTALLEATDIAFENIEAWTAETPNLYTLEIALNDKAGNVVDATYQKIGFRTTEIKNGQLLVNGKPILIKGVNRHEHSPKNGHVVTKEEMLKDIIDLKKYNFNAVRTSHYPNDPYFYSLCDEYGIYVCDEANIESHGYGYKNGVTLAQSEMYKEQHLDRVQRMVKRDMNHPSIIYWSMGNEAGNGENFRNAYEWIHDYDATRPVHYERSEQLKGDKLRTTDIMSSMYKKTYAVKKSFLNVDAKLPLAEQRPFIWCEYSHAMGNSNGDFVDLWNWVREERNVQGGFIWDWMDQGLEQKTADGEVYYAYGGDFEPEELHNDNNFCANGVIGSDRTPHPAIVEIKHVYQNIHFKQITKNEYEIFNENFFVSTEDMNFSWNLLEEGKVVASGKLSGITVAPQEKLKKSIDFDYELKQGAEYFVNIVAEAKEKTALLAANYTVASDQFLLQERTKATVAYEGKLKAKTIKKTKVTTITGEDYTFVFDQEDLGLASIKYKGEEMLKERPKLNFWRAMTDNDFGAWKAGKEKDDYYFAYRNVGDNAKLIDVQTKKLNGQQYQLTYTYELADLNATNVVTYVVSTDGAINVHSKLNAKDPEAIKFLPRYGITLAIDKEYNTVKYYGRGPEENYIDRNTGSFVAEYETTVEEMYVPYIRPQENGYRTDARFFQLTSAKGNGVKFVADDVVSFSTLRNSIADFNPADTKLQRHTTDIKPSDTIYIAVDYKQIGVGGDNSWSKNGLAEKQYRIDASKCEFGFTIQGVNSSTKKIEQ</sequence>
<dbReference type="InterPro" id="IPR013783">
    <property type="entry name" value="Ig-like_fold"/>
</dbReference>
<dbReference type="InterPro" id="IPR008979">
    <property type="entry name" value="Galactose-bd-like_sf"/>
</dbReference>
<evidence type="ECO:0000256" key="2">
    <source>
        <dbReference type="ARBA" id="ARBA00001913"/>
    </source>
</evidence>
<evidence type="ECO:0000256" key="5">
    <source>
        <dbReference type="ARBA" id="ARBA00012756"/>
    </source>
</evidence>
<dbReference type="InterPro" id="IPR006104">
    <property type="entry name" value="Glyco_hydro_2_N"/>
</dbReference>
<dbReference type="SUPFAM" id="SSF49303">
    <property type="entry name" value="beta-Galactosidase/glucuronidase domain"/>
    <property type="match status" value="2"/>
</dbReference>
<dbReference type="Gene3D" id="2.60.120.260">
    <property type="entry name" value="Galactose-binding domain-like"/>
    <property type="match status" value="1"/>
</dbReference>
<dbReference type="SMART" id="SM01038">
    <property type="entry name" value="Bgal_small_N"/>
    <property type="match status" value="1"/>
</dbReference>
<dbReference type="Gene3D" id="3.20.20.80">
    <property type="entry name" value="Glycosidases"/>
    <property type="match status" value="1"/>
</dbReference>
<keyword evidence="6" id="KW-0378">Hydrolase</keyword>
<name>A0ABX8H2N9_9BACT</name>
<dbReference type="Gene3D" id="2.70.98.10">
    <property type="match status" value="1"/>
</dbReference>
<comment type="subunit">
    <text evidence="4">Monomer.</text>
</comment>
<dbReference type="PANTHER" id="PTHR46323:SF2">
    <property type="entry name" value="BETA-GALACTOSIDASE"/>
    <property type="match status" value="1"/>
</dbReference>
<keyword evidence="10" id="KW-0732">Signal</keyword>
<dbReference type="EC" id="3.2.1.23" evidence="5"/>
<gene>
    <name evidence="12" type="ORF">KM029_23985</name>
</gene>
<proteinExistence type="inferred from homology"/>
<dbReference type="PRINTS" id="PR00132">
    <property type="entry name" value="GLHYDRLASE2"/>
</dbReference>
<dbReference type="Pfam" id="PF00703">
    <property type="entry name" value="Glyco_hydro_2"/>
    <property type="match status" value="1"/>
</dbReference>
<evidence type="ECO:0000256" key="10">
    <source>
        <dbReference type="SAM" id="SignalP"/>
    </source>
</evidence>
<keyword evidence="7" id="KW-0106">Calcium</keyword>
<feature type="chain" id="PRO_5047388436" description="beta-galactosidase" evidence="10">
    <location>
        <begin position="22"/>
        <end position="1061"/>
    </location>
</feature>
<evidence type="ECO:0000256" key="1">
    <source>
        <dbReference type="ARBA" id="ARBA00001412"/>
    </source>
</evidence>
<evidence type="ECO:0000256" key="7">
    <source>
        <dbReference type="ARBA" id="ARBA00022837"/>
    </source>
</evidence>
<keyword evidence="13" id="KW-1185">Reference proteome</keyword>
<feature type="signal peptide" evidence="10">
    <location>
        <begin position="1"/>
        <end position="21"/>
    </location>
</feature>
<dbReference type="EMBL" id="CP076129">
    <property type="protein sequence ID" value="QWG09666.1"/>
    <property type="molecule type" value="Genomic_DNA"/>
</dbReference>
<dbReference type="Pfam" id="PF02929">
    <property type="entry name" value="Bgal_small_N"/>
    <property type="match status" value="1"/>
</dbReference>
<evidence type="ECO:0000313" key="13">
    <source>
        <dbReference type="Proteomes" id="UP000682802"/>
    </source>
</evidence>
<dbReference type="SUPFAM" id="SSF74650">
    <property type="entry name" value="Galactose mutarotase-like"/>
    <property type="match status" value="1"/>
</dbReference>
<comment type="catalytic activity">
    <reaction evidence="1">
        <text>Hydrolysis of terminal non-reducing beta-D-galactose residues in beta-D-galactosides.</text>
        <dbReference type="EC" id="3.2.1.23"/>
    </reaction>
</comment>
<evidence type="ECO:0000256" key="8">
    <source>
        <dbReference type="ARBA" id="ARBA00023295"/>
    </source>
</evidence>
<dbReference type="InterPro" id="IPR006102">
    <property type="entry name" value="Ig-like_GH2"/>
</dbReference>
<dbReference type="SUPFAM" id="SSF51445">
    <property type="entry name" value="(Trans)glycosidases"/>
    <property type="match status" value="1"/>
</dbReference>
<dbReference type="InterPro" id="IPR017853">
    <property type="entry name" value="GH"/>
</dbReference>
<dbReference type="Proteomes" id="UP000682802">
    <property type="component" value="Chromosome 2"/>
</dbReference>
<dbReference type="Pfam" id="PF16353">
    <property type="entry name" value="LacZ_4"/>
    <property type="match status" value="1"/>
</dbReference>
<evidence type="ECO:0000256" key="6">
    <source>
        <dbReference type="ARBA" id="ARBA00022801"/>
    </source>
</evidence>
<comment type="cofactor">
    <cofactor evidence="2">
        <name>Ca(2+)</name>
        <dbReference type="ChEBI" id="CHEBI:29108"/>
    </cofactor>
</comment>
<dbReference type="InterPro" id="IPR006103">
    <property type="entry name" value="Glyco_hydro_2_cat"/>
</dbReference>
<dbReference type="InterPro" id="IPR006101">
    <property type="entry name" value="Glyco_hydro_2"/>
</dbReference>
<dbReference type="InterPro" id="IPR004199">
    <property type="entry name" value="B-gal_small/dom_5"/>
</dbReference>
<dbReference type="PANTHER" id="PTHR46323">
    <property type="entry name" value="BETA-GALACTOSIDASE"/>
    <property type="match status" value="1"/>
</dbReference>